<proteinExistence type="predicted"/>
<reference evidence="3" key="1">
    <citation type="journal article" date="2013" name="Nat. Genet.">
        <title>The duck genome and transcriptome provide insight into an avian influenza virus reservoir species.</title>
        <authorList>
            <person name="Huang Y."/>
            <person name="Li Y."/>
            <person name="Burt D.W."/>
            <person name="Chen H."/>
            <person name="Zhang Y."/>
            <person name="Qian W."/>
            <person name="Kim H."/>
            <person name="Gan S."/>
            <person name="Zhao Y."/>
            <person name="Li J."/>
            <person name="Yi K."/>
            <person name="Feng H."/>
            <person name="Zhu P."/>
            <person name="Li B."/>
            <person name="Liu Q."/>
            <person name="Fairley S."/>
            <person name="Magor K.E."/>
            <person name="Du Z."/>
            <person name="Hu X."/>
            <person name="Goodman L."/>
            <person name="Tafer H."/>
            <person name="Vignal A."/>
            <person name="Lee T."/>
            <person name="Kim K.W."/>
            <person name="Sheng Z."/>
            <person name="An Y."/>
            <person name="Searle S."/>
            <person name="Herrero J."/>
            <person name="Groenen M.A."/>
            <person name="Crooijmans R.P."/>
            <person name="Faraut T."/>
            <person name="Cai Q."/>
            <person name="Webster R.G."/>
            <person name="Aldridge J.R."/>
            <person name="Warren W.C."/>
            <person name="Bartschat S."/>
            <person name="Kehr S."/>
            <person name="Marz M."/>
            <person name="Stadler P.F."/>
            <person name="Smith J."/>
            <person name="Kraus R.H."/>
            <person name="Zhao Y."/>
            <person name="Ren L."/>
            <person name="Fei J."/>
            <person name="Morisson M."/>
            <person name="Kaiser P."/>
            <person name="Griffin D.K."/>
            <person name="Rao M."/>
            <person name="Pitel F."/>
            <person name="Wang J."/>
            <person name="Li N."/>
        </authorList>
    </citation>
    <scope>NUCLEOTIDE SEQUENCE [LARGE SCALE GENOMIC DNA]</scope>
</reference>
<dbReference type="EMBL" id="KB742858">
    <property type="protein sequence ID" value="EOB03421.1"/>
    <property type="molecule type" value="Genomic_DNA"/>
</dbReference>
<dbReference type="PANTHER" id="PTHR45912">
    <property type="entry name" value="CILIA- AND FLAGELLA-ASSOCIATED PROTEIN 47"/>
    <property type="match status" value="1"/>
</dbReference>
<dbReference type="PANTHER" id="PTHR45912:SF3">
    <property type="entry name" value="CILIA- AND FLAGELLA-ASSOCIATED PROTEIN 47"/>
    <property type="match status" value="1"/>
</dbReference>
<keyword evidence="3" id="KW-1185">Reference proteome</keyword>
<protein>
    <recommendedName>
        <fullName evidence="1">CFAP47-like immunoglobulin-like domain-containing protein</fullName>
    </recommendedName>
</protein>
<feature type="non-terminal residue" evidence="2">
    <location>
        <position position="374"/>
    </location>
</feature>
<evidence type="ECO:0000313" key="2">
    <source>
        <dbReference type="EMBL" id="EOB03421.1"/>
    </source>
</evidence>
<feature type="domain" description="CFAP47-like immunoglobulin-like" evidence="1">
    <location>
        <begin position="77"/>
        <end position="221"/>
    </location>
</feature>
<accession>R0K0I3</accession>
<feature type="non-terminal residue" evidence="2">
    <location>
        <position position="1"/>
    </location>
</feature>
<dbReference type="AlphaFoldDB" id="R0K0I3"/>
<evidence type="ECO:0000313" key="3">
    <source>
        <dbReference type="Proteomes" id="UP000296049"/>
    </source>
</evidence>
<dbReference type="InterPro" id="IPR058952">
    <property type="entry name" value="Ig_CFAP47"/>
</dbReference>
<organism evidence="2 3">
    <name type="scientific">Anas platyrhynchos</name>
    <name type="common">Mallard</name>
    <name type="synonym">Anas boschas</name>
    <dbReference type="NCBI Taxonomy" id="8839"/>
    <lineage>
        <taxon>Eukaryota</taxon>
        <taxon>Metazoa</taxon>
        <taxon>Chordata</taxon>
        <taxon>Craniata</taxon>
        <taxon>Vertebrata</taxon>
        <taxon>Euteleostomi</taxon>
        <taxon>Archelosauria</taxon>
        <taxon>Archosauria</taxon>
        <taxon>Dinosauria</taxon>
        <taxon>Saurischia</taxon>
        <taxon>Theropoda</taxon>
        <taxon>Coelurosauria</taxon>
        <taxon>Aves</taxon>
        <taxon>Neognathae</taxon>
        <taxon>Galloanserae</taxon>
        <taxon>Anseriformes</taxon>
        <taxon>Anatidae</taxon>
        <taxon>Anatinae</taxon>
        <taxon>Anas</taxon>
    </lineage>
</organism>
<name>R0K0I3_ANAPL</name>
<dbReference type="Pfam" id="PF26579">
    <property type="entry name" value="Ig_CFAP47"/>
    <property type="match status" value="1"/>
</dbReference>
<dbReference type="GO" id="GO:0005929">
    <property type="term" value="C:cilium"/>
    <property type="evidence" value="ECO:0007669"/>
    <property type="project" value="TreeGrafter"/>
</dbReference>
<gene>
    <name evidence="2" type="ORF">Anapl_12207</name>
</gene>
<sequence length="374" mass="41594">GIQLAPKEKLDIPVLFMPDTMKMYETAVVIHVMRENGENWPYEDSAELSKDLKSIIVSEDGGIQAILWTYPVHGIPEAPQQKLVPAVVCCQARQRVEKRVEVLLTGAVPGATAMPATRNSALINRHKPANIQEEVQVTDGFSTTVEFLYELQYQSKEIKSQLESLVGMHLIQRERDPESGIITLIFNIVFAPNKPMRNEGTLVVHCTTGGIWKFPMLFIATEPEVDDVINIEAIGLNKESIVDFKLTSQTRYPEPFTAYFLAGSDPDFVVLPQAGELLPVGTVGTHITVGFKPRMYGKKHKATLVIQTQSMQWTYEINGLPPQTTPPTRPAKVVSTSSYIRSATVRQRNFLRENLKLTTTGVSSPIKGAPLVLR</sequence>
<evidence type="ECO:0000259" key="1">
    <source>
        <dbReference type="Pfam" id="PF26579"/>
    </source>
</evidence>
<dbReference type="GO" id="GO:0007288">
    <property type="term" value="P:sperm axoneme assembly"/>
    <property type="evidence" value="ECO:0007669"/>
    <property type="project" value="TreeGrafter"/>
</dbReference>
<dbReference type="Proteomes" id="UP000296049">
    <property type="component" value="Unassembled WGS sequence"/>
</dbReference>